<feature type="compositionally biased region" description="Polar residues" evidence="15">
    <location>
        <begin position="30"/>
        <end position="40"/>
    </location>
</feature>
<proteinExistence type="inferred from homology"/>
<keyword evidence="10" id="KW-1133">Transmembrane helix</keyword>
<comment type="function">
    <text evidence="14">Component of the zona pellucida, an extracellular matrix surrounding oocytes which mediates sperm binding, induction of the acrosome reaction and prevents post-fertilization polyspermy. The zona pellucida is composed of 3 to 4 glycoproteins, ZP1, ZP2, ZP3, and ZP4. ZP3 is essential for sperm binding and zona matrix formation.</text>
</comment>
<dbReference type="KEGG" id="nfu:107384000"/>
<dbReference type="PROSITE" id="PS51034">
    <property type="entry name" value="ZP_2"/>
    <property type="match status" value="1"/>
</dbReference>
<feature type="chain" id="PRO_5044520954" description="Zona pellucida sperm-binding protein 3" evidence="14">
    <location>
        <begin position="22"/>
        <end position="457"/>
    </location>
</feature>
<dbReference type="GO" id="GO:0035805">
    <property type="term" value="C:egg coat"/>
    <property type="evidence" value="ECO:0007669"/>
    <property type="project" value="UniProtKB-SubCell"/>
</dbReference>
<dbReference type="Gene3D" id="2.60.40.3210">
    <property type="entry name" value="Zona pellucida, ZP-N domain"/>
    <property type="match status" value="1"/>
</dbReference>
<keyword evidence="11" id="KW-0472">Membrane</keyword>
<keyword evidence="8" id="KW-0812">Transmembrane</keyword>
<evidence type="ECO:0000313" key="18">
    <source>
        <dbReference type="Ensembl" id="ENSNFUP00015040733.1"/>
    </source>
</evidence>
<dbReference type="OMA" id="SLHPTWV"/>
<evidence type="ECO:0000259" key="16">
    <source>
        <dbReference type="PROSITE" id="PS51034"/>
    </source>
</evidence>
<evidence type="ECO:0000256" key="10">
    <source>
        <dbReference type="ARBA" id="ARBA00022989"/>
    </source>
</evidence>
<dbReference type="InterPro" id="IPR048290">
    <property type="entry name" value="ZP_chr"/>
</dbReference>
<reference evidence="18" key="3">
    <citation type="submission" date="2025-05" db="UniProtKB">
        <authorList>
            <consortium name="Ensembl"/>
        </authorList>
    </citation>
    <scope>IDENTIFICATION</scope>
</reference>
<dbReference type="FunFam" id="2.60.40.4100:FF:000002">
    <property type="entry name" value="Zona pellucida sperm-binding protein 3"/>
    <property type="match status" value="1"/>
</dbReference>
<dbReference type="Ensembl" id="ENSNFUT00015042520.1">
    <property type="protein sequence ID" value="ENSNFUP00015040733.1"/>
    <property type="gene ID" value="ENSNFUG00015019541.1"/>
</dbReference>
<dbReference type="EMBL" id="JAAVVJ010000005">
    <property type="protein sequence ID" value="KAF7222610.1"/>
    <property type="molecule type" value="Genomic_DNA"/>
</dbReference>
<feature type="compositionally biased region" description="Polar residues" evidence="15">
    <location>
        <begin position="401"/>
        <end position="413"/>
    </location>
</feature>
<dbReference type="GO" id="GO:0035804">
    <property type="term" value="F:structural constituent of egg coat"/>
    <property type="evidence" value="ECO:0007669"/>
    <property type="project" value="UniProtKB-UniRule"/>
</dbReference>
<dbReference type="GeneTree" id="ENSGT01030000234567"/>
<feature type="signal peptide" evidence="14">
    <location>
        <begin position="1"/>
        <end position="21"/>
    </location>
</feature>
<dbReference type="Proteomes" id="UP000694548">
    <property type="component" value="Chromosome sgr09"/>
</dbReference>
<dbReference type="GO" id="GO:0007339">
    <property type="term" value="P:binding of sperm to zona pellucida"/>
    <property type="evidence" value="ECO:0007669"/>
    <property type="project" value="UniProtKB-UniRule"/>
</dbReference>
<evidence type="ECO:0000256" key="11">
    <source>
        <dbReference type="ARBA" id="ARBA00023136"/>
    </source>
</evidence>
<evidence type="ECO:0000256" key="9">
    <source>
        <dbReference type="ARBA" id="ARBA00022729"/>
    </source>
</evidence>
<dbReference type="PANTHER" id="PTHR11576">
    <property type="entry name" value="ZONA PELLUCIDA SPERM-BINDING PROTEIN 3"/>
    <property type="match status" value="1"/>
</dbReference>
<dbReference type="Gene3D" id="2.60.40.4100">
    <property type="entry name" value="Zona pellucida, ZP-C domain"/>
    <property type="match status" value="1"/>
</dbReference>
<comment type="subcellular location">
    <subcellularLocation>
        <location evidence="1">Secreted</location>
        <location evidence="1">Extracellular space</location>
        <location evidence="1">Extracellular matrix</location>
    </subcellularLocation>
    <subcellularLocation>
        <location evidence="14">Zona pellucida</location>
    </subcellularLocation>
    <subcellularLocation>
        <location evidence="14">Cell membrane</location>
        <topology evidence="14">Single-pass type I membrane protein</topology>
    </subcellularLocation>
</comment>
<gene>
    <name evidence="18" type="primary">LOC107384000</name>
    <name evidence="17" type="ORF">G4P62_009085</name>
</gene>
<comment type="similarity">
    <text evidence="2 14">Belongs to the ZP domain family. ZPC subfamily.</text>
</comment>
<evidence type="ECO:0000256" key="3">
    <source>
        <dbReference type="ARBA" id="ARBA00017980"/>
    </source>
</evidence>
<evidence type="ECO:0000256" key="7">
    <source>
        <dbReference type="ARBA" id="ARBA00022685"/>
    </source>
</evidence>
<comment type="domain">
    <text evidence="14">The ZP domain is involved in the polymerization of the ZP proteins to form the zona pellucida.</text>
</comment>
<dbReference type="Proteomes" id="UP000822369">
    <property type="component" value="Chromosome 5"/>
</dbReference>
<sequence>MARNLPRIVFYWTLAFYSVSTLTEDRLTDSRSSGAANLQTRLRMRGEVPQPRLSATNHQESSVEHGGHTRAVLVKCHPDSMEVVVQADLFETGLEVDGGHLRLGSDSPGQGTQCGAFQSGEGEFTILVGLTECGTKLSSTEEKIIYSNVLIHSPELSPAGLFRLDEAAIPVECHYEKRYSVDGISLLPAWIPYITTASEENQIDFDIRIMNDDWQHERGSHLFFLGDVINFEVSVVNSNHIPLRVYVDHCVAMATPDMDAELRYDFIEHNGCLADAYLTNSNSLFLPRAENKLRFQLNAFRFYQEPSDQVFITCFVKAVPVTSEVNSQNRACSFIGQRWLSVDGSNQVCRSCDISQRFEEPQATEPPKVTQTWPTMTSQGSLVPNKAQHPLATYFHVRPGSKNSQFGRPQQPSKLRKRKADSKEQKTVLLRPLTVLPSRSTKRLKRKGMLSQKTWNI</sequence>
<dbReference type="PANTHER" id="PTHR11576:SF2">
    <property type="entry name" value="ZONA PELLUCIDA SPERM-BINDING PROTEIN 3"/>
    <property type="match status" value="1"/>
</dbReference>
<keyword evidence="9 14" id="KW-0732">Signal</keyword>
<dbReference type="InterPro" id="IPR001507">
    <property type="entry name" value="ZP_dom"/>
</dbReference>
<keyword evidence="13" id="KW-0325">Glycoprotein</keyword>
<evidence type="ECO:0000256" key="8">
    <source>
        <dbReference type="ARBA" id="ARBA00022692"/>
    </source>
</evidence>
<feature type="region of interest" description="Disordered" evidence="15">
    <location>
        <begin position="398"/>
        <end position="426"/>
    </location>
</feature>
<dbReference type="OrthoDB" id="8880842at2759"/>
<evidence type="ECO:0000256" key="15">
    <source>
        <dbReference type="SAM" id="MobiDB-lite"/>
    </source>
</evidence>
<evidence type="ECO:0000256" key="2">
    <source>
        <dbReference type="ARBA" id="ARBA00006735"/>
    </source>
</evidence>
<evidence type="ECO:0000256" key="13">
    <source>
        <dbReference type="ARBA" id="ARBA00023180"/>
    </source>
</evidence>
<keyword evidence="19" id="KW-1185">Reference proteome</keyword>
<evidence type="ECO:0000313" key="19">
    <source>
        <dbReference type="Proteomes" id="UP000694548"/>
    </source>
</evidence>
<dbReference type="GO" id="GO:0032190">
    <property type="term" value="F:acrosin binding"/>
    <property type="evidence" value="ECO:0007669"/>
    <property type="project" value="TreeGrafter"/>
</dbReference>
<dbReference type="GO" id="GO:0005886">
    <property type="term" value="C:plasma membrane"/>
    <property type="evidence" value="ECO:0007669"/>
    <property type="project" value="UniProtKB-SubCell"/>
</dbReference>
<keyword evidence="12 14" id="KW-1015">Disulfide bond</keyword>
<dbReference type="RefSeq" id="XP_015812463.3">
    <property type="nucleotide sequence ID" value="XM_015956977.3"/>
</dbReference>
<dbReference type="Pfam" id="PF00100">
    <property type="entry name" value="Zona_pellucida"/>
    <property type="match status" value="1"/>
</dbReference>
<dbReference type="InterPro" id="IPR042235">
    <property type="entry name" value="ZP-C_dom"/>
</dbReference>
<feature type="domain" description="ZP" evidence="16">
    <location>
        <begin position="75"/>
        <end position="339"/>
    </location>
</feature>
<evidence type="ECO:0000256" key="5">
    <source>
        <dbReference type="ARBA" id="ARBA00022525"/>
    </source>
</evidence>
<keyword evidence="6 14" id="KW-0272">Extracellular matrix</keyword>
<dbReference type="GO" id="GO:0035803">
    <property type="term" value="P:egg coat formation"/>
    <property type="evidence" value="ECO:0007669"/>
    <property type="project" value="UniProtKB-UniRule"/>
</dbReference>
<dbReference type="AlphaFoldDB" id="A0A8C6PA20"/>
<reference evidence="18" key="1">
    <citation type="submission" date="2014-08" db="EMBL/GenBank/DDBJ databases">
        <authorList>
            <person name="Senf B."/>
            <person name="Petzold A."/>
            <person name="Downie B.R."/>
            <person name="Koch P."/>
            <person name="Platzer M."/>
        </authorList>
    </citation>
    <scope>NUCLEOTIDE SEQUENCE [LARGE SCALE GENOMIC DNA]</scope>
    <source>
        <strain evidence="18">GRZ</strain>
    </source>
</reference>
<dbReference type="Pfam" id="PF23344">
    <property type="entry name" value="ZP-N"/>
    <property type="match status" value="1"/>
</dbReference>
<keyword evidence="7 14" id="KW-0165">Cleavage on pair of basic residues</keyword>
<dbReference type="InterPro" id="IPR055355">
    <property type="entry name" value="ZP-C"/>
</dbReference>
<evidence type="ECO:0000256" key="4">
    <source>
        <dbReference type="ARBA" id="ARBA00022475"/>
    </source>
</evidence>
<dbReference type="GO" id="GO:2000344">
    <property type="term" value="P:positive regulation of acrosome reaction"/>
    <property type="evidence" value="ECO:0007669"/>
    <property type="project" value="UniProtKB-UniRule"/>
</dbReference>
<keyword evidence="5 14" id="KW-0964">Secreted</keyword>
<reference evidence="17" key="2">
    <citation type="submission" date="2020-03" db="EMBL/GenBank/DDBJ databases">
        <title>Intra-Species Differences in Population Size shape Life History and Genome Evolution.</title>
        <authorList>
            <person name="Willemsen D."/>
            <person name="Cui R."/>
            <person name="Valenzano D.R."/>
        </authorList>
    </citation>
    <scope>NUCLEOTIDE SEQUENCE</scope>
    <source>
        <strain evidence="17">GRZ</strain>
        <tissue evidence="17">Whole</tissue>
    </source>
</reference>
<dbReference type="InterPro" id="IPR055356">
    <property type="entry name" value="ZP-N"/>
</dbReference>
<evidence type="ECO:0000256" key="6">
    <source>
        <dbReference type="ARBA" id="ARBA00022530"/>
    </source>
</evidence>
<name>A0A8C6PA20_NOTFU</name>
<evidence type="ECO:0000256" key="12">
    <source>
        <dbReference type="ARBA" id="ARBA00023157"/>
    </source>
</evidence>
<comment type="PTM">
    <text evidence="14">Proteolytically cleaved before the transmembrane segment to yield the secreted ectodomain incorporated in the zona pellucida.</text>
</comment>
<evidence type="ECO:0000256" key="14">
    <source>
        <dbReference type="RuleBase" id="RU367066"/>
    </source>
</evidence>
<evidence type="ECO:0000313" key="17">
    <source>
        <dbReference type="EMBL" id="KAF7222610.1"/>
    </source>
</evidence>
<accession>A0A8C6PA20</accession>
<evidence type="ECO:0000256" key="1">
    <source>
        <dbReference type="ARBA" id="ARBA00004498"/>
    </source>
</evidence>
<feature type="region of interest" description="Disordered" evidence="15">
    <location>
        <begin position="28"/>
        <end position="64"/>
    </location>
</feature>
<protein>
    <recommendedName>
        <fullName evidence="3 14">Zona pellucida sperm-binding protein 3</fullName>
    </recommendedName>
</protein>
<organism evidence="18 19">
    <name type="scientific">Nothobranchius furzeri</name>
    <name type="common">Turquoise killifish</name>
    <dbReference type="NCBI Taxonomy" id="105023"/>
    <lineage>
        <taxon>Eukaryota</taxon>
        <taxon>Metazoa</taxon>
        <taxon>Chordata</taxon>
        <taxon>Craniata</taxon>
        <taxon>Vertebrata</taxon>
        <taxon>Euteleostomi</taxon>
        <taxon>Actinopterygii</taxon>
        <taxon>Neopterygii</taxon>
        <taxon>Teleostei</taxon>
        <taxon>Neoteleostei</taxon>
        <taxon>Acanthomorphata</taxon>
        <taxon>Ovalentaria</taxon>
        <taxon>Atherinomorphae</taxon>
        <taxon>Cyprinodontiformes</taxon>
        <taxon>Nothobranchiidae</taxon>
        <taxon>Nothobranchius</taxon>
    </lineage>
</organism>
<dbReference type="GeneID" id="107384000"/>
<dbReference type="SMART" id="SM00241">
    <property type="entry name" value="ZP"/>
    <property type="match status" value="1"/>
</dbReference>
<dbReference type="PRINTS" id="PR00023">
    <property type="entry name" value="ZPELLUCIDA"/>
</dbReference>
<keyword evidence="4 14" id="KW-1003">Cell membrane</keyword>
<dbReference type="FunFam" id="2.60.40.3210:FF:000001">
    <property type="entry name" value="Zona pellucida sperm-binding protein 3"/>
    <property type="match status" value="1"/>
</dbReference>